<evidence type="ECO:0000313" key="2">
    <source>
        <dbReference type="Proteomes" id="UP000494165"/>
    </source>
</evidence>
<dbReference type="Proteomes" id="UP000494165">
    <property type="component" value="Unassembled WGS sequence"/>
</dbReference>
<keyword evidence="2" id="KW-1185">Reference proteome</keyword>
<name>A0A8S1E4Q7_9INSE</name>
<organism evidence="1 2">
    <name type="scientific">Cloeon dipterum</name>
    <dbReference type="NCBI Taxonomy" id="197152"/>
    <lineage>
        <taxon>Eukaryota</taxon>
        <taxon>Metazoa</taxon>
        <taxon>Ecdysozoa</taxon>
        <taxon>Arthropoda</taxon>
        <taxon>Hexapoda</taxon>
        <taxon>Insecta</taxon>
        <taxon>Pterygota</taxon>
        <taxon>Palaeoptera</taxon>
        <taxon>Ephemeroptera</taxon>
        <taxon>Pisciforma</taxon>
        <taxon>Baetidae</taxon>
        <taxon>Cloeon</taxon>
    </lineage>
</organism>
<proteinExistence type="predicted"/>
<gene>
    <name evidence="1" type="ORF">CLODIP_2_CD09399</name>
</gene>
<dbReference type="EMBL" id="CADEPI010000549">
    <property type="protein sequence ID" value="CAB3387202.1"/>
    <property type="molecule type" value="Genomic_DNA"/>
</dbReference>
<sequence>MDKEKGKKPQKSLVDVVLDKIIENIDFFIPPTNDDVGSDQRLCKYFGIHGELKSKFSDYSPDLTELILKRYFSQKCSNEMGNFEEFLKNLHVFAHLLNCMTTTLDLENILSYCTIDFCKQIIFKISCN</sequence>
<dbReference type="AlphaFoldDB" id="A0A8S1E4Q7"/>
<comment type="caution">
    <text evidence="1">The sequence shown here is derived from an EMBL/GenBank/DDBJ whole genome shotgun (WGS) entry which is preliminary data.</text>
</comment>
<protein>
    <submittedName>
        <fullName evidence="1">Uncharacterized protein</fullName>
    </submittedName>
</protein>
<reference evidence="1 2" key="1">
    <citation type="submission" date="2020-04" db="EMBL/GenBank/DDBJ databases">
        <authorList>
            <person name="Alioto T."/>
            <person name="Alioto T."/>
            <person name="Gomez Garrido J."/>
        </authorList>
    </citation>
    <scope>NUCLEOTIDE SEQUENCE [LARGE SCALE GENOMIC DNA]</scope>
</reference>
<accession>A0A8S1E4Q7</accession>
<evidence type="ECO:0000313" key="1">
    <source>
        <dbReference type="EMBL" id="CAB3387202.1"/>
    </source>
</evidence>